<dbReference type="PANTHER" id="PTHR30203">
    <property type="entry name" value="OUTER MEMBRANE CATION EFFLUX PROTEIN"/>
    <property type="match status" value="1"/>
</dbReference>
<comment type="caution">
    <text evidence="4">The sequence shown here is derived from an EMBL/GenBank/DDBJ whole genome shotgun (WGS) entry which is preliminary data.</text>
</comment>
<dbReference type="PANTHER" id="PTHR30203:SF32">
    <property type="entry name" value="CATION EFFLUX SYSTEM PROTEIN CUSC"/>
    <property type="match status" value="1"/>
</dbReference>
<dbReference type="GO" id="GO:0015562">
    <property type="term" value="F:efflux transmembrane transporter activity"/>
    <property type="evidence" value="ECO:0007669"/>
    <property type="project" value="InterPro"/>
</dbReference>
<dbReference type="Pfam" id="PF02321">
    <property type="entry name" value="OEP"/>
    <property type="match status" value="2"/>
</dbReference>
<evidence type="ECO:0000256" key="2">
    <source>
        <dbReference type="RuleBase" id="RU362097"/>
    </source>
</evidence>
<gene>
    <name evidence="4" type="ORF">DI628_01700</name>
</gene>
<dbReference type="EMBL" id="VAFM01000001">
    <property type="protein sequence ID" value="TKW61365.1"/>
    <property type="molecule type" value="Genomic_DNA"/>
</dbReference>
<dbReference type="PROSITE" id="PS51257">
    <property type="entry name" value="PROKAR_LIPOPROTEIN"/>
    <property type="match status" value="1"/>
</dbReference>
<keyword evidence="2" id="KW-0449">Lipoprotein</keyword>
<keyword evidence="2" id="KW-0564">Palmitate</keyword>
<dbReference type="Gene3D" id="1.20.1600.10">
    <property type="entry name" value="Outer membrane efflux proteins (OEP)"/>
    <property type="match status" value="1"/>
</dbReference>
<comment type="subcellular location">
    <subcellularLocation>
        <location evidence="2">Cell membrane</location>
        <topology evidence="2">Lipid-anchor</topology>
    </subcellularLocation>
</comment>
<dbReference type="Gene3D" id="2.20.200.10">
    <property type="entry name" value="Outer membrane efflux proteins (OEP)"/>
    <property type="match status" value="1"/>
</dbReference>
<reference evidence="4 5" key="1">
    <citation type="journal article" date="2017" name="Nat. Commun.">
        <title>In situ click chemistry generation of cyclooxygenase-2 inhibitors.</title>
        <authorList>
            <person name="Bhardwaj A."/>
            <person name="Kaur J."/>
            <person name="Wuest M."/>
            <person name="Wuest F."/>
        </authorList>
    </citation>
    <scope>NUCLEOTIDE SEQUENCE [LARGE SCALE GENOMIC DNA]</scope>
    <source>
        <strain evidence="4">S2_018_000_R2_106</strain>
    </source>
</reference>
<name>A0A6N4RBG8_BLAVI</name>
<dbReference type="SUPFAM" id="SSF56954">
    <property type="entry name" value="Outer membrane efflux proteins (OEP)"/>
    <property type="match status" value="1"/>
</dbReference>
<sequence length="464" mass="50327">MPNKFALVLLAATALTACTMAPRYERPEAPVAASWANQTGTAIEAAREISWRKVFVAPELQTLITEALANNRDLRIATLNIEAARAMYRIQRADLLPSINATGTGTRQRVPENASLTGSSEITSSYAANIGAAAYELDLFGRVRSLSRRAFNQYMATEEGRNAAQTTLVAEVATAYLTYLADAELLKLTEDTLKTQQESYDVISRSFDMGVGSQLEVSQAATQVETARANLAIYKRQLEQDKNALTLLVGKEIDPKLLAPKSLNSVMVMDELPVGLPSDVLLQRPDIRQAEYVLKGENANIGAARAAFFPSISLTGSAGFASNSLDNLFSSGSGGAWAFTPQITLPIFQTGRLLANLKLANTNRDIAVAQYEKAIQTAFREVADGLVARTTYTEQLQAQQALVAASEKAYVVSQARYKQGLDSNLTQLDAQRSFYAAQQNEIGVRLQRLVNLANLYKALGGGQQ</sequence>
<evidence type="ECO:0000313" key="4">
    <source>
        <dbReference type="EMBL" id="TKW61365.1"/>
    </source>
</evidence>
<comment type="similarity">
    <text evidence="1 2">Belongs to the outer membrane factor (OMF) (TC 1.B.17) family.</text>
</comment>
<keyword evidence="3" id="KW-0175">Coiled coil</keyword>
<dbReference type="AlphaFoldDB" id="A0A6N4RBG8"/>
<keyword evidence="2" id="KW-0812">Transmembrane</keyword>
<feature type="signal peptide" evidence="2">
    <location>
        <begin position="1"/>
        <end position="21"/>
    </location>
</feature>
<keyword evidence="2" id="KW-0732">Signal</keyword>
<dbReference type="GO" id="GO:0005886">
    <property type="term" value="C:plasma membrane"/>
    <property type="evidence" value="ECO:0007669"/>
    <property type="project" value="UniProtKB-SubCell"/>
</dbReference>
<accession>A0A6N4RBG8</accession>
<evidence type="ECO:0000256" key="1">
    <source>
        <dbReference type="ARBA" id="ARBA00007613"/>
    </source>
</evidence>
<keyword evidence="2" id="KW-0472">Membrane</keyword>
<organism evidence="4 5">
    <name type="scientific">Blastochloris viridis</name>
    <name type="common">Rhodopseudomonas viridis</name>
    <dbReference type="NCBI Taxonomy" id="1079"/>
    <lineage>
        <taxon>Bacteria</taxon>
        <taxon>Pseudomonadati</taxon>
        <taxon>Pseudomonadota</taxon>
        <taxon>Alphaproteobacteria</taxon>
        <taxon>Hyphomicrobiales</taxon>
        <taxon>Blastochloridaceae</taxon>
        <taxon>Blastochloris</taxon>
    </lineage>
</organism>
<feature type="coiled-coil region" evidence="3">
    <location>
        <begin position="217"/>
        <end position="244"/>
    </location>
</feature>
<proteinExistence type="inferred from homology"/>
<dbReference type="InterPro" id="IPR010131">
    <property type="entry name" value="MdtP/NodT-like"/>
</dbReference>
<keyword evidence="2" id="KW-1134">Transmembrane beta strand</keyword>
<feature type="chain" id="PRO_5027157658" evidence="2">
    <location>
        <begin position="22"/>
        <end position="464"/>
    </location>
</feature>
<evidence type="ECO:0000256" key="3">
    <source>
        <dbReference type="SAM" id="Coils"/>
    </source>
</evidence>
<dbReference type="InterPro" id="IPR003423">
    <property type="entry name" value="OMP_efflux"/>
</dbReference>
<dbReference type="NCBIfam" id="TIGR01845">
    <property type="entry name" value="outer_NodT"/>
    <property type="match status" value="1"/>
</dbReference>
<evidence type="ECO:0000313" key="5">
    <source>
        <dbReference type="Proteomes" id="UP000320948"/>
    </source>
</evidence>
<protein>
    <submittedName>
        <fullName evidence="4">Efflux transporter outer membrane subunit</fullName>
    </submittedName>
</protein>
<dbReference type="Proteomes" id="UP000320948">
    <property type="component" value="Unassembled WGS sequence"/>
</dbReference>